<organism evidence="1 2">
    <name type="scientific">Dendrolimus kikuchii</name>
    <dbReference type="NCBI Taxonomy" id="765133"/>
    <lineage>
        <taxon>Eukaryota</taxon>
        <taxon>Metazoa</taxon>
        <taxon>Ecdysozoa</taxon>
        <taxon>Arthropoda</taxon>
        <taxon>Hexapoda</taxon>
        <taxon>Insecta</taxon>
        <taxon>Pterygota</taxon>
        <taxon>Neoptera</taxon>
        <taxon>Endopterygota</taxon>
        <taxon>Lepidoptera</taxon>
        <taxon>Glossata</taxon>
        <taxon>Ditrysia</taxon>
        <taxon>Bombycoidea</taxon>
        <taxon>Lasiocampidae</taxon>
        <taxon>Dendrolimus</taxon>
    </lineage>
</organism>
<keyword evidence="2" id="KW-1185">Reference proteome</keyword>
<evidence type="ECO:0000313" key="2">
    <source>
        <dbReference type="Proteomes" id="UP000824533"/>
    </source>
</evidence>
<gene>
    <name evidence="1" type="ORF">K1T71_012491</name>
</gene>
<name>A0ACC1CJH3_9NEOP</name>
<accession>A0ACC1CJH3</accession>
<sequence length="482" mass="49654">MVFYYISTYIHTYITSRQFPCGVGTNNRVPFRLILTHLTCLFDIHNSCHASSSVLKAPDITFLPIIPDWIHGESLALWTTHNAPLAVLLNKTVHQINVEDTAGVGGSQAIVGVVLGAKAAAQLITAPFAATAVCKYGPGRVLRHSTCLLTLAALVFTACSGQTGTAGAWCAGGGRALHGTAAALAGVSGLALCAAAVPREQRDRALGALLGAVALDTLLTSQVTEVAQSDACSSDASQASLAADSEANAPSVEGATPCSALRMARRGSVGACAGAVLFTTSVMAALEPCLPLWITRKFHPQRWQTGAVFIPDSAGYLMATSGLGGTARRLGAERVALAGQLAVGFAALAVPHASSVSSLALPHLVLGCGLGATDAALVPALVTRHPRHAPLLAALLQTASSGAYALGPIVGGILSWCVGFETAMRTLGVLNLLYAAYLYQALTLHPLSEQWGASTPDDDIDSEGLEGGELAPLKPQMYAPLH</sequence>
<dbReference type="EMBL" id="CM034409">
    <property type="protein sequence ID" value="KAJ0171728.1"/>
    <property type="molecule type" value="Genomic_DNA"/>
</dbReference>
<protein>
    <submittedName>
        <fullName evidence="1">Uncharacterized protein</fullName>
    </submittedName>
</protein>
<dbReference type="Proteomes" id="UP000824533">
    <property type="component" value="Linkage Group LG23"/>
</dbReference>
<reference evidence="1 2" key="1">
    <citation type="journal article" date="2021" name="Front. Genet.">
        <title>Chromosome-Level Genome Assembly Reveals Significant Gene Expansion in the Toll and IMD Signaling Pathways of Dendrolimus kikuchii.</title>
        <authorList>
            <person name="Zhou J."/>
            <person name="Wu P."/>
            <person name="Xiong Z."/>
            <person name="Liu N."/>
            <person name="Zhao N."/>
            <person name="Ji M."/>
            <person name="Qiu Y."/>
            <person name="Yang B."/>
        </authorList>
    </citation>
    <scope>NUCLEOTIDE SEQUENCE [LARGE SCALE GENOMIC DNA]</scope>
    <source>
        <strain evidence="1">Ann1</strain>
    </source>
</reference>
<proteinExistence type="predicted"/>
<evidence type="ECO:0000313" key="1">
    <source>
        <dbReference type="EMBL" id="KAJ0171728.1"/>
    </source>
</evidence>
<comment type="caution">
    <text evidence="1">The sequence shown here is derived from an EMBL/GenBank/DDBJ whole genome shotgun (WGS) entry which is preliminary data.</text>
</comment>